<dbReference type="Proteomes" id="UP000199138">
    <property type="component" value="Unassembled WGS sequence"/>
</dbReference>
<accession>A0A1I7FEQ9</accession>
<dbReference type="PROSITE" id="PS51257">
    <property type="entry name" value="PROKAR_LIPOPROTEIN"/>
    <property type="match status" value="1"/>
</dbReference>
<evidence type="ECO:0000313" key="2">
    <source>
        <dbReference type="Proteomes" id="UP000199138"/>
    </source>
</evidence>
<dbReference type="AlphaFoldDB" id="A0A1I7FEQ9"/>
<dbReference type="SUPFAM" id="SSF50969">
    <property type="entry name" value="YVTN repeat-like/Quinoprotein amine dehydrogenase"/>
    <property type="match status" value="1"/>
</dbReference>
<dbReference type="EMBL" id="FPBK01000001">
    <property type="protein sequence ID" value="SFU34595.1"/>
    <property type="molecule type" value="Genomic_DNA"/>
</dbReference>
<dbReference type="InterPro" id="IPR011044">
    <property type="entry name" value="Quino_amine_DH_bsu"/>
</dbReference>
<evidence type="ECO:0000313" key="1">
    <source>
        <dbReference type="EMBL" id="SFU34595.1"/>
    </source>
</evidence>
<keyword evidence="2" id="KW-1185">Reference proteome</keyword>
<gene>
    <name evidence="1" type="ORF">SAMN05216480_101912</name>
</gene>
<reference evidence="1 2" key="1">
    <citation type="submission" date="2016-10" db="EMBL/GenBank/DDBJ databases">
        <authorList>
            <person name="de Groot N.N."/>
        </authorList>
    </citation>
    <scope>NUCLEOTIDE SEQUENCE [LARGE SCALE GENOMIC DNA]</scope>
    <source>
        <strain evidence="1 2">CGMCC 1.12333</strain>
    </source>
</reference>
<dbReference type="STRING" id="1224947.SAMN05216480_101912"/>
<sequence length="776" mass="87887">MYRILVFFVAILFTACSSSTKKKLVVTDYISNNADYVVKVNDVTALLGELRNNELLKNTELSGCIPVLKNFEFAGSYTPIYLVKEQDDFTILWTFPNQIEADSTNVIDLTTFQTEEVKTLSLKNTDWFAATQNNIFLCASTKNKVQSLLNTINENTTIKKFISIVNNDVSANLLVKKDSENTLFQLFNSQLGNENWKVFDIKSNSKEVLLSGVAQNEEKIKFDILKNSTPAISRTPTVTSDNFSYVKSYIFSSFTYSESLPKVDSVFAGSIEEIGFIKKDTTTVAAVFATIPENTLEYCVTNNVATYRDKEIFSVSDSEGISSFFQVFEKDFKPKFVSLLDDALLFSEDQSTLEQEINAVLNGKTLENSADFKKAKNRLPEASSIFSITNLEQKKISEDLKNYSFAIEQIVVDASFMHINLLALENDAPKYLDEIGELNSIKLENPITSNPKLVTNYITKELEIAVQDAKNQLYLLNLDGSILWKKQLDSPIQGTIEQIDIHGNGRLQFAFTTEHNFYIINREGKNIRDFPIHFNDKISNPTGIFDYDLNHKYRFLITQKNRLYMLDKTGKSVNGFKLKKTLGSIISTPKHIRVGKKDYIVFKTDDQRMHIINRVGETRVSVSEKIDFSENDIYWYNNHFTTTNTDGNLVMVSQNGQTTETSLPLSTDHKITATTQTLVTLSENNLTIKGHNITLDFGIYTEPKIYYLHQKIYVAVTDKQTNRLFVLDSNGEMINGFPVFAKGMADMNINTKTEAVYLTAKSGGNELVVYKLPPLF</sequence>
<protein>
    <submittedName>
        <fullName evidence="1">Uncharacterized protein</fullName>
    </submittedName>
</protein>
<organism evidence="1 2">
    <name type="scientific">Pustulibacterium marinum</name>
    <dbReference type="NCBI Taxonomy" id="1224947"/>
    <lineage>
        <taxon>Bacteria</taxon>
        <taxon>Pseudomonadati</taxon>
        <taxon>Bacteroidota</taxon>
        <taxon>Flavobacteriia</taxon>
        <taxon>Flavobacteriales</taxon>
        <taxon>Flavobacteriaceae</taxon>
        <taxon>Pustulibacterium</taxon>
    </lineage>
</organism>
<dbReference type="InterPro" id="IPR015943">
    <property type="entry name" value="WD40/YVTN_repeat-like_dom_sf"/>
</dbReference>
<dbReference type="Gene3D" id="2.130.10.10">
    <property type="entry name" value="YVTN repeat-like/Quinoprotein amine dehydrogenase"/>
    <property type="match status" value="1"/>
</dbReference>
<dbReference type="OrthoDB" id="1093345at2"/>
<name>A0A1I7FEQ9_9FLAO</name>
<proteinExistence type="predicted"/>
<dbReference type="RefSeq" id="WP_093023376.1">
    <property type="nucleotide sequence ID" value="NZ_FPBK01000001.1"/>
</dbReference>